<dbReference type="Proteomes" id="UP001054252">
    <property type="component" value="Unassembled WGS sequence"/>
</dbReference>
<dbReference type="SUPFAM" id="SSF48371">
    <property type="entry name" value="ARM repeat"/>
    <property type="match status" value="1"/>
</dbReference>
<evidence type="ECO:0000313" key="2">
    <source>
        <dbReference type="Proteomes" id="UP001054252"/>
    </source>
</evidence>
<dbReference type="GO" id="GO:0005829">
    <property type="term" value="C:cytosol"/>
    <property type="evidence" value="ECO:0007669"/>
    <property type="project" value="TreeGrafter"/>
</dbReference>
<gene>
    <name evidence="1" type="ORF">SLEP1_g47104</name>
</gene>
<sequence>MNDFKFHVIVKSDSGITTRSKAKLAPDQWTLVPLPAKILALLADELIEIQEQVQAAEDEDSDWEEIEEDTESDRSLLYSSAAVALGRSTKEHIEALAKAYCENQEDDFEVEALNVVDPLNEINLANYLVDFFVKFSHSERQLFENLCQSLTQAQRNAIQMVLNC</sequence>
<evidence type="ECO:0000313" key="1">
    <source>
        <dbReference type="EMBL" id="GKV39313.1"/>
    </source>
</evidence>
<dbReference type="PANTHER" id="PTHR10997:SF9">
    <property type="entry name" value="IMPORTIN-9"/>
    <property type="match status" value="1"/>
</dbReference>
<dbReference type="EMBL" id="BPVZ01000133">
    <property type="protein sequence ID" value="GKV39313.1"/>
    <property type="molecule type" value="Genomic_DNA"/>
</dbReference>
<dbReference type="GO" id="GO:0005635">
    <property type="term" value="C:nuclear envelope"/>
    <property type="evidence" value="ECO:0007669"/>
    <property type="project" value="TreeGrafter"/>
</dbReference>
<dbReference type="GO" id="GO:0006606">
    <property type="term" value="P:protein import into nucleus"/>
    <property type="evidence" value="ECO:0007669"/>
    <property type="project" value="TreeGrafter"/>
</dbReference>
<name>A0AAV5LQ64_9ROSI</name>
<comment type="caution">
    <text evidence="1">The sequence shown here is derived from an EMBL/GenBank/DDBJ whole genome shotgun (WGS) entry which is preliminary data.</text>
</comment>
<proteinExistence type="predicted"/>
<keyword evidence="2" id="KW-1185">Reference proteome</keyword>
<dbReference type="AlphaFoldDB" id="A0AAV5LQ64"/>
<accession>A0AAV5LQ64</accession>
<dbReference type="InterPro" id="IPR016024">
    <property type="entry name" value="ARM-type_fold"/>
</dbReference>
<dbReference type="PANTHER" id="PTHR10997">
    <property type="entry name" value="IMPORTIN-7, 8, 11"/>
    <property type="match status" value="1"/>
</dbReference>
<reference evidence="1 2" key="1">
    <citation type="journal article" date="2021" name="Commun. Biol.">
        <title>The genome of Shorea leprosula (Dipterocarpaceae) highlights the ecological relevance of drought in aseasonal tropical rainforests.</title>
        <authorList>
            <person name="Ng K.K.S."/>
            <person name="Kobayashi M.J."/>
            <person name="Fawcett J.A."/>
            <person name="Hatakeyama M."/>
            <person name="Paape T."/>
            <person name="Ng C.H."/>
            <person name="Ang C.C."/>
            <person name="Tnah L.H."/>
            <person name="Lee C.T."/>
            <person name="Nishiyama T."/>
            <person name="Sese J."/>
            <person name="O'Brien M.J."/>
            <person name="Copetti D."/>
            <person name="Mohd Noor M.I."/>
            <person name="Ong R.C."/>
            <person name="Putra M."/>
            <person name="Sireger I.Z."/>
            <person name="Indrioko S."/>
            <person name="Kosugi Y."/>
            <person name="Izuno A."/>
            <person name="Isagi Y."/>
            <person name="Lee S.L."/>
            <person name="Shimizu K.K."/>
        </authorList>
    </citation>
    <scope>NUCLEOTIDE SEQUENCE [LARGE SCALE GENOMIC DNA]</scope>
    <source>
        <strain evidence="1">214</strain>
    </source>
</reference>
<organism evidence="1 2">
    <name type="scientific">Rubroshorea leprosula</name>
    <dbReference type="NCBI Taxonomy" id="152421"/>
    <lineage>
        <taxon>Eukaryota</taxon>
        <taxon>Viridiplantae</taxon>
        <taxon>Streptophyta</taxon>
        <taxon>Embryophyta</taxon>
        <taxon>Tracheophyta</taxon>
        <taxon>Spermatophyta</taxon>
        <taxon>Magnoliopsida</taxon>
        <taxon>eudicotyledons</taxon>
        <taxon>Gunneridae</taxon>
        <taxon>Pentapetalae</taxon>
        <taxon>rosids</taxon>
        <taxon>malvids</taxon>
        <taxon>Malvales</taxon>
        <taxon>Dipterocarpaceae</taxon>
        <taxon>Rubroshorea</taxon>
    </lineage>
</organism>
<protein>
    <submittedName>
        <fullName evidence="1">Uncharacterized protein</fullName>
    </submittedName>
</protein>